<accession>A0ABD3X6E8</accession>
<comment type="caution">
    <text evidence="1">The sequence shown here is derived from an EMBL/GenBank/DDBJ whole genome shotgun (WGS) entry which is preliminary data.</text>
</comment>
<keyword evidence="2" id="KW-1185">Reference proteome</keyword>
<dbReference type="Proteomes" id="UP001634394">
    <property type="component" value="Unassembled WGS sequence"/>
</dbReference>
<reference evidence="1 2" key="1">
    <citation type="submission" date="2024-11" db="EMBL/GenBank/DDBJ databases">
        <title>Chromosome-level genome assembly of the freshwater bivalve Anodonta woodiana.</title>
        <authorList>
            <person name="Chen X."/>
        </authorList>
    </citation>
    <scope>NUCLEOTIDE SEQUENCE [LARGE SCALE GENOMIC DNA]</scope>
    <source>
        <strain evidence="1">MN2024</strain>
        <tissue evidence="1">Gills</tissue>
    </source>
</reference>
<protein>
    <submittedName>
        <fullName evidence="1">Uncharacterized protein</fullName>
    </submittedName>
</protein>
<evidence type="ECO:0000313" key="1">
    <source>
        <dbReference type="EMBL" id="KAL3881310.1"/>
    </source>
</evidence>
<dbReference type="EMBL" id="JBJQND010000003">
    <property type="protein sequence ID" value="KAL3881310.1"/>
    <property type="molecule type" value="Genomic_DNA"/>
</dbReference>
<evidence type="ECO:0000313" key="2">
    <source>
        <dbReference type="Proteomes" id="UP001634394"/>
    </source>
</evidence>
<organism evidence="1 2">
    <name type="scientific">Sinanodonta woodiana</name>
    <name type="common">Chinese pond mussel</name>
    <name type="synonym">Anodonta woodiana</name>
    <dbReference type="NCBI Taxonomy" id="1069815"/>
    <lineage>
        <taxon>Eukaryota</taxon>
        <taxon>Metazoa</taxon>
        <taxon>Spiralia</taxon>
        <taxon>Lophotrochozoa</taxon>
        <taxon>Mollusca</taxon>
        <taxon>Bivalvia</taxon>
        <taxon>Autobranchia</taxon>
        <taxon>Heteroconchia</taxon>
        <taxon>Palaeoheterodonta</taxon>
        <taxon>Unionida</taxon>
        <taxon>Unionoidea</taxon>
        <taxon>Unionidae</taxon>
        <taxon>Unioninae</taxon>
        <taxon>Sinanodonta</taxon>
    </lineage>
</organism>
<sequence length="121" mass="13130">MDGVQVTNVSTVLTDIQTAINPTAAVLVEAELNVVVSLLDKLVSIKNSTGANVSEFTVNMTIYLTIILGFKILKHKCMSVKDSHSKQLCSCINKLVNVKQRDVGEAATRLKIIAPICMQVE</sequence>
<dbReference type="AlphaFoldDB" id="A0ABD3X6E8"/>
<name>A0ABD3X6E8_SINWO</name>
<proteinExistence type="predicted"/>
<gene>
    <name evidence="1" type="ORF">ACJMK2_027763</name>
</gene>